<evidence type="ECO:0000256" key="10">
    <source>
        <dbReference type="ARBA" id="ARBA00023235"/>
    </source>
</evidence>
<dbReference type="SUPFAM" id="SSF52980">
    <property type="entry name" value="Restriction endonuclease-like"/>
    <property type="match status" value="1"/>
</dbReference>
<organism evidence="19 20">
    <name type="scientific">Azospirillum thiophilum</name>
    <dbReference type="NCBI Taxonomy" id="528244"/>
    <lineage>
        <taxon>Bacteria</taxon>
        <taxon>Pseudomonadati</taxon>
        <taxon>Pseudomonadota</taxon>
        <taxon>Alphaproteobacteria</taxon>
        <taxon>Rhodospirillales</taxon>
        <taxon>Azospirillaceae</taxon>
        <taxon>Azospirillum</taxon>
    </lineage>
</organism>
<dbReference type="InterPro" id="IPR038726">
    <property type="entry name" value="PDDEXK_AddAB-type"/>
</dbReference>
<dbReference type="NCBIfam" id="TIGR02784">
    <property type="entry name" value="addA_alphas"/>
    <property type="match status" value="1"/>
</dbReference>
<dbReference type="GO" id="GO:0000725">
    <property type="term" value="P:recombinational repair"/>
    <property type="evidence" value="ECO:0007669"/>
    <property type="project" value="TreeGrafter"/>
</dbReference>
<feature type="region of interest" description="Disordered" evidence="16">
    <location>
        <begin position="954"/>
        <end position="1004"/>
    </location>
</feature>
<feature type="compositionally biased region" description="Polar residues" evidence="16">
    <location>
        <begin position="1"/>
        <end position="10"/>
    </location>
</feature>
<dbReference type="InterPro" id="IPR014151">
    <property type="entry name" value="DNA_helicase_AddA"/>
</dbReference>
<evidence type="ECO:0000256" key="14">
    <source>
        <dbReference type="ARBA" id="ARBA00048988"/>
    </source>
</evidence>
<dbReference type="SUPFAM" id="SSF52540">
    <property type="entry name" value="P-loop containing nucleoside triphosphate hydrolases"/>
    <property type="match status" value="1"/>
</dbReference>
<sequence>MTDTLGNSATDLLARTLPPDPNVAQRQASDPTASVWVGASAGSGKTKVLTDRVLRLMLAGTPPARILCLTFTKAAAAEMAIRINRTLGLWATLPDDGLEDRLADLCGERPSVEARLNARRLFAQVVDCPGGMKIQTIHAFCQSLLRRFPLEAELAPHFDVMDDRTADGLLTEARDAVLHAGRTEPDRPLGRAMARLTADLNAEDFAGLLAELAGQRGQIEKLLESHGGLDGLVDAIHDTLNVPPGVTEESILAHACHDDRCDPPALREACRALSGGSAGDQERGIAIQQWLDAADRRVRAFEAYKRLFLTAEGSPRKTLITKKPATACPQALAALQKEAERLVEIAERVKAAGVAASTTALLTLAQAMLEAYRERKAARALLDYDDLILAANRLLGGKDGTAARVPWVLYKLDGGLDHILIDEAQDTNPDQWAIVAALAGEFFAELEAAAPDGKIRTVFAVGDEKQSIFSFQRADPAEFARMRCHFQDKAETAERLWSGVDLDISFRSTSAVLETVDAVFAIDRARDGVASDASPVIRHRAFRRGQAGLVELWPPVKPAEVVETTAWAPPVAREATDSPSARLASVIAATVHRWIDSGERLEAKGRPVQPGDVMVLVRRRTAFVTELVRALKDRGVPVAGVDRMVLTEQLAVMDLVALADFLLLPDDDLTLATVLKGPLIGLTEEELFRVAHGRRGTLWRALVALAETEPDFRPARRYLGDLLARTDFSAPYELFAGLLNRPCPADTRSGRRAILKRLGPDAQDPLEEFLAVCLAFEKTEPPSLQNFLAWLAASDAEIKRELEQGGGTVRIMTVHGSKGLQAPIVFLPDTLGSPTQSPPILWPDESCPVPLFAARRSQEDALSAEARARANRRRDQEYRRLLYVALTRAEDRLYICGHQGKREPSDDCWYRLVEEAMRGNGVPHPFDFTGLCPDGWAGEGWRLVGAQTAAVPRHVESEDSITAAPPPPWIAEPAPVEPEPSRPLTPSRPDGEEPAARSPLGADDGQRFRRGLLVHRLLQTLPTLAEAAREAACRRFLARPAHQLTAEQQDAIARETLAVLSHAEFAHLFGPDSRAEVPLVGVVALGDGSRALAGRIDRLALAGDTVWIADYKTNRPPPRDLEDVPMVYRRQMAAYREALRAVYPGRRVRCVLLWTDGPFTMELPPSLLDAAAAGLAPRAG</sequence>
<evidence type="ECO:0000256" key="9">
    <source>
        <dbReference type="ARBA" id="ARBA00023204"/>
    </source>
</evidence>
<evidence type="ECO:0000256" key="15">
    <source>
        <dbReference type="PROSITE-ProRule" id="PRU00560"/>
    </source>
</evidence>
<dbReference type="InterPro" id="IPR011335">
    <property type="entry name" value="Restrct_endonuc-II-like"/>
</dbReference>
<evidence type="ECO:0000256" key="6">
    <source>
        <dbReference type="ARBA" id="ARBA00022839"/>
    </source>
</evidence>
<dbReference type="GO" id="GO:0033202">
    <property type="term" value="C:DNA helicase complex"/>
    <property type="evidence" value="ECO:0007669"/>
    <property type="project" value="TreeGrafter"/>
</dbReference>
<keyword evidence="10" id="KW-0413">Isomerase</keyword>
<evidence type="ECO:0000256" key="7">
    <source>
        <dbReference type="ARBA" id="ARBA00022840"/>
    </source>
</evidence>
<dbReference type="GO" id="GO:0005829">
    <property type="term" value="C:cytosol"/>
    <property type="evidence" value="ECO:0007669"/>
    <property type="project" value="TreeGrafter"/>
</dbReference>
<evidence type="ECO:0000256" key="8">
    <source>
        <dbReference type="ARBA" id="ARBA00023125"/>
    </source>
</evidence>
<evidence type="ECO:0000256" key="5">
    <source>
        <dbReference type="ARBA" id="ARBA00022806"/>
    </source>
</evidence>
<dbReference type="GO" id="GO:0005524">
    <property type="term" value="F:ATP binding"/>
    <property type="evidence" value="ECO:0007669"/>
    <property type="project" value="UniProtKB-UniRule"/>
</dbReference>
<dbReference type="InterPro" id="IPR000212">
    <property type="entry name" value="DNA_helicase_UvrD/REP"/>
</dbReference>
<evidence type="ECO:0000259" key="17">
    <source>
        <dbReference type="PROSITE" id="PS51198"/>
    </source>
</evidence>
<evidence type="ECO:0000256" key="11">
    <source>
        <dbReference type="ARBA" id="ARBA00034617"/>
    </source>
</evidence>
<keyword evidence="5 15" id="KW-0347">Helicase</keyword>
<comment type="catalytic activity">
    <reaction evidence="11">
        <text>Couples ATP hydrolysis with the unwinding of duplex DNA by translocating in the 3'-5' direction.</text>
        <dbReference type="EC" id="5.6.2.4"/>
    </reaction>
</comment>
<keyword evidence="9" id="KW-0234">DNA repair</keyword>
<reference evidence="19 20" key="2">
    <citation type="journal article" date="2016" name="Genome Announc.">
        <title>Complete Genome Sequence of a Strain of Azospirillum thiophilum Isolated from a Sulfide Spring.</title>
        <authorList>
            <person name="Fomenkov A."/>
            <person name="Vincze T."/>
            <person name="Grabovich M."/>
            <person name="Anton B.P."/>
            <person name="Dubinina G."/>
            <person name="Orlova M."/>
            <person name="Belousova E."/>
            <person name="Roberts R.J."/>
        </authorList>
    </citation>
    <scope>NUCLEOTIDE SEQUENCE [LARGE SCALE GENOMIC DNA]</scope>
    <source>
        <strain evidence="19 20">BV-S</strain>
    </source>
</reference>
<dbReference type="InterPro" id="IPR014017">
    <property type="entry name" value="DNA_helicase_UvrD-like_C"/>
</dbReference>
<dbReference type="EC" id="5.6.2.4" evidence="12"/>
<dbReference type="AlphaFoldDB" id="A0AAC8VVT2"/>
<keyword evidence="8" id="KW-0238">DNA-binding</keyword>
<dbReference type="KEGG" id="ati:AL072_05160"/>
<dbReference type="GO" id="GO:0004527">
    <property type="term" value="F:exonuclease activity"/>
    <property type="evidence" value="ECO:0007669"/>
    <property type="project" value="UniProtKB-KW"/>
</dbReference>
<dbReference type="PANTHER" id="PTHR11070">
    <property type="entry name" value="UVRD / RECB / PCRA DNA HELICASE FAMILY MEMBER"/>
    <property type="match status" value="1"/>
</dbReference>
<dbReference type="Gene3D" id="3.40.50.300">
    <property type="entry name" value="P-loop containing nucleotide triphosphate hydrolases"/>
    <property type="match status" value="4"/>
</dbReference>
<dbReference type="InterPro" id="IPR027417">
    <property type="entry name" value="P-loop_NTPase"/>
</dbReference>
<keyword evidence="20" id="KW-1185">Reference proteome</keyword>
<dbReference type="PROSITE" id="PS51217">
    <property type="entry name" value="UVRD_HELICASE_CTER"/>
    <property type="match status" value="1"/>
</dbReference>
<evidence type="ECO:0000313" key="19">
    <source>
        <dbReference type="EMBL" id="ALG70394.1"/>
    </source>
</evidence>
<keyword evidence="3" id="KW-0227">DNA damage</keyword>
<dbReference type="Pfam" id="PF13361">
    <property type="entry name" value="UvrD_C"/>
    <property type="match status" value="1"/>
</dbReference>
<keyword evidence="4 15" id="KW-0378">Hydrolase</keyword>
<evidence type="ECO:0000256" key="16">
    <source>
        <dbReference type="SAM" id="MobiDB-lite"/>
    </source>
</evidence>
<name>A0AAC8VVT2_9PROT</name>
<reference evidence="20" key="1">
    <citation type="submission" date="2015-08" db="EMBL/GenBank/DDBJ databases">
        <title>Complete Genome Sequence of Azospirillum thiophilum BV-S.</title>
        <authorList>
            <person name="Fomenkov A."/>
            <person name="Vincze T."/>
            <person name="Grabovich M."/>
            <person name="Dubinina G."/>
            <person name="Orlova M."/>
            <person name="Belousova E."/>
            <person name="Roberts R.J."/>
        </authorList>
    </citation>
    <scope>NUCLEOTIDE SEQUENCE [LARGE SCALE GENOMIC DNA]</scope>
    <source>
        <strain evidence="20">BV-S</strain>
    </source>
</reference>
<evidence type="ECO:0000259" key="18">
    <source>
        <dbReference type="PROSITE" id="PS51217"/>
    </source>
</evidence>
<proteinExistence type="predicted"/>
<dbReference type="EMBL" id="CP012401">
    <property type="protein sequence ID" value="ALG70394.1"/>
    <property type="molecule type" value="Genomic_DNA"/>
</dbReference>
<dbReference type="Proteomes" id="UP000069935">
    <property type="component" value="Chromosome 1"/>
</dbReference>
<evidence type="ECO:0000256" key="12">
    <source>
        <dbReference type="ARBA" id="ARBA00034808"/>
    </source>
</evidence>
<feature type="binding site" evidence="15">
    <location>
        <begin position="39"/>
        <end position="46"/>
    </location>
    <ligand>
        <name>ATP</name>
        <dbReference type="ChEBI" id="CHEBI:30616"/>
    </ligand>
</feature>
<feature type="compositionally biased region" description="Pro residues" evidence="16">
    <location>
        <begin position="964"/>
        <end position="983"/>
    </location>
</feature>
<evidence type="ECO:0000256" key="4">
    <source>
        <dbReference type="ARBA" id="ARBA00022801"/>
    </source>
</evidence>
<keyword evidence="1" id="KW-0540">Nuclease</keyword>
<evidence type="ECO:0000256" key="13">
    <source>
        <dbReference type="ARBA" id="ARBA00034923"/>
    </source>
</evidence>
<keyword evidence="6" id="KW-0269">Exonuclease</keyword>
<dbReference type="GO" id="GO:0003677">
    <property type="term" value="F:DNA binding"/>
    <property type="evidence" value="ECO:0007669"/>
    <property type="project" value="UniProtKB-KW"/>
</dbReference>
<dbReference type="Pfam" id="PF12705">
    <property type="entry name" value="PDDEXK_1"/>
    <property type="match status" value="1"/>
</dbReference>
<feature type="region of interest" description="Disordered" evidence="16">
    <location>
        <begin position="1"/>
        <end position="31"/>
    </location>
</feature>
<dbReference type="RefSeq" id="WP_045581238.1">
    <property type="nucleotide sequence ID" value="NZ_CP012401.1"/>
</dbReference>
<evidence type="ECO:0000313" key="20">
    <source>
        <dbReference type="Proteomes" id="UP000069935"/>
    </source>
</evidence>
<gene>
    <name evidence="19" type="ORF">AL072_05160</name>
</gene>
<dbReference type="InterPro" id="IPR011604">
    <property type="entry name" value="PDDEXK-like_dom_sf"/>
</dbReference>
<evidence type="ECO:0000256" key="3">
    <source>
        <dbReference type="ARBA" id="ARBA00022763"/>
    </source>
</evidence>
<keyword evidence="7 15" id="KW-0067">ATP-binding</keyword>
<evidence type="ECO:0000256" key="2">
    <source>
        <dbReference type="ARBA" id="ARBA00022741"/>
    </source>
</evidence>
<dbReference type="Pfam" id="PF00580">
    <property type="entry name" value="UvrD-helicase"/>
    <property type="match status" value="1"/>
</dbReference>
<dbReference type="Gene3D" id="3.90.320.10">
    <property type="match status" value="1"/>
</dbReference>
<feature type="domain" description="UvrD-like helicase ATP-binding" evidence="17">
    <location>
        <begin position="18"/>
        <end position="509"/>
    </location>
</feature>
<feature type="domain" description="UvrD-like helicase C-terminal" evidence="18">
    <location>
        <begin position="527"/>
        <end position="819"/>
    </location>
</feature>
<dbReference type="PROSITE" id="PS51198">
    <property type="entry name" value="UVRD_HELICASE_ATP_BIND"/>
    <property type="match status" value="1"/>
</dbReference>
<accession>A0AAC8VVT2</accession>
<comment type="catalytic activity">
    <reaction evidence="14">
        <text>ATP + H2O = ADP + phosphate + H(+)</text>
        <dbReference type="Rhea" id="RHEA:13065"/>
        <dbReference type="ChEBI" id="CHEBI:15377"/>
        <dbReference type="ChEBI" id="CHEBI:15378"/>
        <dbReference type="ChEBI" id="CHEBI:30616"/>
        <dbReference type="ChEBI" id="CHEBI:43474"/>
        <dbReference type="ChEBI" id="CHEBI:456216"/>
        <dbReference type="EC" id="5.6.2.4"/>
    </reaction>
</comment>
<protein>
    <recommendedName>
        <fullName evidence="12">DNA 3'-5' helicase</fullName>
        <ecNumber evidence="12">5.6.2.4</ecNumber>
    </recommendedName>
    <alternativeName>
        <fullName evidence="13">DNA 3'-5' helicase II</fullName>
    </alternativeName>
</protein>
<dbReference type="Gene3D" id="1.10.486.10">
    <property type="entry name" value="PCRA, domain 4"/>
    <property type="match status" value="1"/>
</dbReference>
<dbReference type="GO" id="GO:0043138">
    <property type="term" value="F:3'-5' DNA helicase activity"/>
    <property type="evidence" value="ECO:0007669"/>
    <property type="project" value="UniProtKB-EC"/>
</dbReference>
<dbReference type="PANTHER" id="PTHR11070:SF2">
    <property type="entry name" value="ATP-DEPENDENT DNA HELICASE SRS2"/>
    <property type="match status" value="1"/>
</dbReference>
<evidence type="ECO:0000256" key="1">
    <source>
        <dbReference type="ARBA" id="ARBA00022722"/>
    </source>
</evidence>
<dbReference type="InterPro" id="IPR014016">
    <property type="entry name" value="UvrD-like_ATP-bd"/>
</dbReference>
<keyword evidence="2 15" id="KW-0547">Nucleotide-binding</keyword>